<keyword evidence="1" id="KW-0732">Signal</keyword>
<name>A0ABS4C306_9PSED</name>
<gene>
    <name evidence="2" type="ORF">JTJ32_06685</name>
</gene>
<organism evidence="2 3">
    <name type="scientific">Pseudomonas alliivorans</name>
    <dbReference type="NCBI Taxonomy" id="2810613"/>
    <lineage>
        <taxon>Bacteria</taxon>
        <taxon>Pseudomonadati</taxon>
        <taxon>Pseudomonadota</taxon>
        <taxon>Gammaproteobacteria</taxon>
        <taxon>Pseudomonadales</taxon>
        <taxon>Pseudomonadaceae</taxon>
        <taxon>Pseudomonas</taxon>
    </lineage>
</organism>
<accession>A0ABS4C306</accession>
<keyword evidence="3" id="KW-1185">Reference proteome</keyword>
<sequence length="101" mass="10935">MNRTLAFVLACISLPVWSASPITFVAKPLGKHIQTLSNAFACEVTAGMPGASRSPQCSNQTNPALTNSRELDKAADVKTLRECMKPNNLIDEDVRKCMKGI</sequence>
<dbReference type="Proteomes" id="UP000673197">
    <property type="component" value="Unassembled WGS sequence"/>
</dbReference>
<evidence type="ECO:0000313" key="3">
    <source>
        <dbReference type="Proteomes" id="UP000673197"/>
    </source>
</evidence>
<feature type="signal peptide" evidence="1">
    <location>
        <begin position="1"/>
        <end position="18"/>
    </location>
</feature>
<proteinExistence type="predicted"/>
<dbReference type="EMBL" id="JAFFZW010000002">
    <property type="protein sequence ID" value="MBP0945011.1"/>
    <property type="molecule type" value="Genomic_DNA"/>
</dbReference>
<comment type="caution">
    <text evidence="2">The sequence shown here is derived from an EMBL/GenBank/DDBJ whole genome shotgun (WGS) entry which is preliminary data.</text>
</comment>
<reference evidence="2 3" key="1">
    <citation type="journal article" date="2022" name="Syst. Appl. Microbiol.">
        <title>Pseudomonas alliivorans sp. nov., a plant-pathogenic bacterium isolated from onion foliage in Georgia, USA.</title>
        <authorList>
            <person name="Zhao M."/>
            <person name="Tyson C."/>
            <person name="Chen H.C."/>
            <person name="Paudel S."/>
            <person name="Gitaitis R."/>
            <person name="Kvitko B."/>
            <person name="Dutta B."/>
        </authorList>
    </citation>
    <scope>NUCLEOTIDE SEQUENCE [LARGE SCALE GENOMIC DNA]</scope>
    <source>
        <strain evidence="2 3">20GA0068</strain>
    </source>
</reference>
<protein>
    <submittedName>
        <fullName evidence="2">Uncharacterized protein</fullName>
    </submittedName>
</protein>
<evidence type="ECO:0000256" key="1">
    <source>
        <dbReference type="SAM" id="SignalP"/>
    </source>
</evidence>
<dbReference type="RefSeq" id="WP_210041509.1">
    <property type="nucleotide sequence ID" value="NZ_JAFFZU010000019.1"/>
</dbReference>
<evidence type="ECO:0000313" key="2">
    <source>
        <dbReference type="EMBL" id="MBP0945011.1"/>
    </source>
</evidence>
<feature type="chain" id="PRO_5046503240" evidence="1">
    <location>
        <begin position="19"/>
        <end position="101"/>
    </location>
</feature>